<feature type="compositionally biased region" description="Basic and acidic residues" evidence="3">
    <location>
        <begin position="401"/>
        <end position="418"/>
    </location>
</feature>
<dbReference type="PROSITE" id="PS50089">
    <property type="entry name" value="ZF_RING_2"/>
    <property type="match status" value="1"/>
</dbReference>
<protein>
    <recommendedName>
        <fullName evidence="4">RING-type domain-containing protein</fullName>
    </recommendedName>
</protein>
<proteinExistence type="predicted"/>
<evidence type="ECO:0000256" key="1">
    <source>
        <dbReference type="PROSITE-ProRule" id="PRU00175"/>
    </source>
</evidence>
<dbReference type="SMART" id="SM00184">
    <property type="entry name" value="RING"/>
    <property type="match status" value="1"/>
</dbReference>
<comment type="caution">
    <text evidence="5">The sequence shown here is derived from an EMBL/GenBank/DDBJ whole genome shotgun (WGS) entry which is preliminary data.</text>
</comment>
<evidence type="ECO:0000256" key="2">
    <source>
        <dbReference type="SAM" id="Coils"/>
    </source>
</evidence>
<keyword evidence="6" id="KW-1185">Reference proteome</keyword>
<keyword evidence="1" id="KW-0862">Zinc</keyword>
<dbReference type="EMBL" id="JABELV010000114">
    <property type="protein sequence ID" value="KAG7530565.1"/>
    <property type="molecule type" value="Genomic_DNA"/>
</dbReference>
<evidence type="ECO:0000313" key="6">
    <source>
        <dbReference type="Proteomes" id="UP000812966"/>
    </source>
</evidence>
<name>A0A8K0NPE4_9TREE</name>
<dbReference type="GO" id="GO:0008270">
    <property type="term" value="F:zinc ion binding"/>
    <property type="evidence" value="ECO:0007669"/>
    <property type="project" value="UniProtKB-KW"/>
</dbReference>
<dbReference type="InterPro" id="IPR013083">
    <property type="entry name" value="Znf_RING/FYVE/PHD"/>
</dbReference>
<feature type="compositionally biased region" description="Polar residues" evidence="3">
    <location>
        <begin position="439"/>
        <end position="453"/>
    </location>
</feature>
<dbReference type="SUPFAM" id="SSF57850">
    <property type="entry name" value="RING/U-box"/>
    <property type="match status" value="1"/>
</dbReference>
<feature type="compositionally biased region" description="Basic and acidic residues" evidence="3">
    <location>
        <begin position="378"/>
        <end position="390"/>
    </location>
</feature>
<keyword evidence="2" id="KW-0175">Coiled coil</keyword>
<keyword evidence="1" id="KW-0863">Zinc-finger</keyword>
<feature type="domain" description="RING-type" evidence="4">
    <location>
        <begin position="32"/>
        <end position="108"/>
    </location>
</feature>
<sequence>MSALSTAASVTQPGCCQSSLVLQTKLAQTPICPICFDPLVVADEEFSNVKDVVVWKRCGHLFHKECLESTFGRLPRTSEHSRRWIGPDDESDGTEDYCQDPKLRCPRCPKCHQLDQSCEVPTLRKPYCNPIRLVYLDTDILGQDEVVPLNVAVPGGAVQKLNLAHTSHRLGIALKDLQDRFEDMEEEEELIGTDIVEQAENTRELLVKHITKMLRQRANSALEEQLMSLSDTVYDLDLTIDAIAHQSYQWIIARDAIDELELEKQELKRNLLSAQAHASTEEGQLCQLRKVVQEQEAKIKNRDGLITALEKQVQVLQSRKSISCSDRLLQERNEKNSSRTLPLGALRSNTFSADENDKVDSNVSSQDLRSTKRPAYSHHREDDDKDENRGKNTRGHIARCYSHDDRVLYTVPRSDKQSNSRGVAEQIGLKRKASDALSGGSSKRSEGPSSRNA</sequence>
<feature type="region of interest" description="Disordered" evidence="3">
    <location>
        <begin position="333"/>
        <end position="453"/>
    </location>
</feature>
<dbReference type="Gene3D" id="3.30.40.10">
    <property type="entry name" value="Zinc/RING finger domain, C3HC4 (zinc finger)"/>
    <property type="match status" value="1"/>
</dbReference>
<feature type="coiled-coil region" evidence="2">
    <location>
        <begin position="167"/>
        <end position="194"/>
    </location>
</feature>
<evidence type="ECO:0000256" key="3">
    <source>
        <dbReference type="SAM" id="MobiDB-lite"/>
    </source>
</evidence>
<dbReference type="Pfam" id="PF23555">
    <property type="entry name" value="zf-RING_Vps41"/>
    <property type="match status" value="1"/>
</dbReference>
<dbReference type="InterPro" id="IPR001841">
    <property type="entry name" value="Znf_RING"/>
</dbReference>
<reference evidence="5" key="1">
    <citation type="submission" date="2020-04" db="EMBL/GenBank/DDBJ databases">
        <title>Analysis of mating type loci in Filobasidium floriforme.</title>
        <authorList>
            <person name="Nowrousian M."/>
        </authorList>
    </citation>
    <scope>NUCLEOTIDE SEQUENCE</scope>
    <source>
        <strain evidence="5">CBS 6242</strain>
    </source>
</reference>
<accession>A0A8K0NPE4</accession>
<evidence type="ECO:0000313" key="5">
    <source>
        <dbReference type="EMBL" id="KAG7530565.1"/>
    </source>
</evidence>
<feature type="coiled-coil region" evidence="2">
    <location>
        <begin position="250"/>
        <end position="277"/>
    </location>
</feature>
<dbReference type="AlphaFoldDB" id="A0A8K0NPE4"/>
<keyword evidence="1" id="KW-0479">Metal-binding</keyword>
<evidence type="ECO:0000259" key="4">
    <source>
        <dbReference type="PROSITE" id="PS50089"/>
    </source>
</evidence>
<gene>
    <name evidence="5" type="ORF">FFLO_04928</name>
</gene>
<dbReference type="InterPro" id="IPR057779">
    <property type="entry name" value="Znf_RING_Vps41"/>
</dbReference>
<dbReference type="Proteomes" id="UP000812966">
    <property type="component" value="Unassembled WGS sequence"/>
</dbReference>
<organism evidence="5 6">
    <name type="scientific">Filobasidium floriforme</name>
    <dbReference type="NCBI Taxonomy" id="5210"/>
    <lineage>
        <taxon>Eukaryota</taxon>
        <taxon>Fungi</taxon>
        <taxon>Dikarya</taxon>
        <taxon>Basidiomycota</taxon>
        <taxon>Agaricomycotina</taxon>
        <taxon>Tremellomycetes</taxon>
        <taxon>Filobasidiales</taxon>
        <taxon>Filobasidiaceae</taxon>
        <taxon>Filobasidium</taxon>
    </lineage>
</organism>